<dbReference type="Pfam" id="PF00173">
    <property type="entry name" value="Cyt-b5"/>
    <property type="match status" value="1"/>
</dbReference>
<evidence type="ECO:0000256" key="2">
    <source>
        <dbReference type="ARBA" id="ARBA00022617"/>
    </source>
</evidence>
<evidence type="ECO:0000256" key="5">
    <source>
        <dbReference type="ARBA" id="ARBA00023004"/>
    </source>
</evidence>
<dbReference type="InterPro" id="IPR050577">
    <property type="entry name" value="MAPR/NEUFC/NENF-like"/>
</dbReference>
<organism evidence="9 10">
    <name type="scientific">Marasmius oreades</name>
    <name type="common">fairy-ring Marasmius</name>
    <dbReference type="NCBI Taxonomy" id="181124"/>
    <lineage>
        <taxon>Eukaryota</taxon>
        <taxon>Fungi</taxon>
        <taxon>Dikarya</taxon>
        <taxon>Basidiomycota</taxon>
        <taxon>Agaricomycotina</taxon>
        <taxon>Agaricomycetes</taxon>
        <taxon>Agaricomycetidae</taxon>
        <taxon>Agaricales</taxon>
        <taxon>Marasmiineae</taxon>
        <taxon>Marasmiaceae</taxon>
        <taxon>Marasmius</taxon>
    </lineage>
</organism>
<dbReference type="FunFam" id="3.10.120.10:FF:000003">
    <property type="entry name" value="membrane-associated progesterone receptor component 1"/>
    <property type="match status" value="1"/>
</dbReference>
<reference evidence="9" key="1">
    <citation type="journal article" date="2021" name="Genome Biol. Evol.">
        <title>The assembled and annotated genome of the fairy-ring fungus Marasmius oreades.</title>
        <authorList>
            <person name="Hiltunen M."/>
            <person name="Ament-Velasquez S.L."/>
            <person name="Johannesson H."/>
        </authorList>
    </citation>
    <scope>NUCLEOTIDE SEQUENCE</scope>
    <source>
        <strain evidence="9">03SP1</strain>
    </source>
</reference>
<dbReference type="GO" id="GO:0005783">
    <property type="term" value="C:endoplasmic reticulum"/>
    <property type="evidence" value="ECO:0007669"/>
    <property type="project" value="UniProtKB-SubCell"/>
</dbReference>
<dbReference type="GO" id="GO:0020037">
    <property type="term" value="F:heme binding"/>
    <property type="evidence" value="ECO:0007669"/>
    <property type="project" value="UniProtKB-ARBA"/>
</dbReference>
<dbReference type="EMBL" id="CM032191">
    <property type="protein sequence ID" value="KAG7085698.1"/>
    <property type="molecule type" value="Genomic_DNA"/>
</dbReference>
<dbReference type="PANTHER" id="PTHR10281">
    <property type="entry name" value="MEMBRANE-ASSOCIATED PROGESTERONE RECEPTOR COMPONENT-RELATED"/>
    <property type="match status" value="1"/>
</dbReference>
<keyword evidence="3" id="KW-0479">Metal-binding</keyword>
<dbReference type="SUPFAM" id="SSF55856">
    <property type="entry name" value="Cytochrome b5-like heme/steroid binding domain"/>
    <property type="match status" value="1"/>
</dbReference>
<dbReference type="InterPro" id="IPR036400">
    <property type="entry name" value="Cyt_B5-like_heme/steroid_sf"/>
</dbReference>
<comment type="caution">
    <text evidence="9">The sequence shown here is derived from an EMBL/GenBank/DDBJ whole genome shotgun (WGS) entry which is preliminary data.</text>
</comment>
<protein>
    <recommendedName>
        <fullName evidence="8">Cytochrome b5 heme-binding domain-containing protein</fullName>
    </recommendedName>
</protein>
<name>A0A9P7UKA8_9AGAR</name>
<keyword evidence="10" id="KW-1185">Reference proteome</keyword>
<dbReference type="AlphaFoldDB" id="A0A9P7UKA8"/>
<dbReference type="GeneID" id="66072319"/>
<dbReference type="GO" id="GO:0046872">
    <property type="term" value="F:metal ion binding"/>
    <property type="evidence" value="ECO:0007669"/>
    <property type="project" value="UniProtKB-KW"/>
</dbReference>
<evidence type="ECO:0000256" key="7">
    <source>
        <dbReference type="SAM" id="Phobius"/>
    </source>
</evidence>
<evidence type="ECO:0000256" key="3">
    <source>
        <dbReference type="ARBA" id="ARBA00022723"/>
    </source>
</evidence>
<comment type="similarity">
    <text evidence="6">Belongs to the cytochrome b5 family. MAPR subfamily.</text>
</comment>
<dbReference type="KEGG" id="more:E1B28_003243"/>
<dbReference type="Gene3D" id="3.10.120.10">
    <property type="entry name" value="Cytochrome b5-like heme/steroid binding domain"/>
    <property type="match status" value="1"/>
</dbReference>
<evidence type="ECO:0000313" key="9">
    <source>
        <dbReference type="EMBL" id="KAG7085698.1"/>
    </source>
</evidence>
<dbReference type="Proteomes" id="UP001049176">
    <property type="component" value="Chromosome 11"/>
</dbReference>
<keyword evidence="7" id="KW-0472">Membrane</keyword>
<dbReference type="InterPro" id="IPR001199">
    <property type="entry name" value="Cyt_B5-like_heme/steroid-bd"/>
</dbReference>
<comment type="subcellular location">
    <subcellularLocation>
        <location evidence="1">Endoplasmic reticulum</location>
    </subcellularLocation>
</comment>
<accession>A0A9P7UKA8</accession>
<keyword evidence="4" id="KW-0256">Endoplasmic reticulum</keyword>
<evidence type="ECO:0000256" key="4">
    <source>
        <dbReference type="ARBA" id="ARBA00022824"/>
    </source>
</evidence>
<keyword evidence="7" id="KW-0812">Transmembrane</keyword>
<keyword evidence="7" id="KW-1133">Transmembrane helix</keyword>
<dbReference type="OrthoDB" id="547796at2759"/>
<evidence type="ECO:0000256" key="1">
    <source>
        <dbReference type="ARBA" id="ARBA00004240"/>
    </source>
</evidence>
<dbReference type="RefSeq" id="XP_043002169.1">
    <property type="nucleotide sequence ID" value="XM_043160213.1"/>
</dbReference>
<gene>
    <name evidence="9" type="ORF">E1B28_003243</name>
</gene>
<evidence type="ECO:0000313" key="10">
    <source>
        <dbReference type="Proteomes" id="UP001049176"/>
    </source>
</evidence>
<keyword evidence="2" id="KW-0349">Heme</keyword>
<feature type="domain" description="Cytochrome b5 heme-binding" evidence="8">
    <location>
        <begin position="67"/>
        <end position="168"/>
    </location>
</feature>
<dbReference type="PANTHER" id="PTHR10281:SF72">
    <property type="entry name" value="NEUDESIN"/>
    <property type="match status" value="1"/>
</dbReference>
<proteinExistence type="inferred from homology"/>
<sequence length="173" mass="19371">MSNSKFDLGTPINTALFLFILYSIQKIIFPSIPNKNSNKKQPTPTEFKTGYTWSPKSHPPTVLFKTYTPKTLEPFNGVDSQRILLAINGIVFDVSAGRNFYGPNGMYGNFAGRDASRGMAKQSFDPEMLTPVDQPLDKLTDLAPDEIENMKGWIDHFSNKYLICGKLVENDAI</sequence>
<feature type="transmembrane region" description="Helical" evidence="7">
    <location>
        <begin position="12"/>
        <end position="29"/>
    </location>
</feature>
<dbReference type="SMART" id="SM01117">
    <property type="entry name" value="Cyt-b5"/>
    <property type="match status" value="1"/>
</dbReference>
<evidence type="ECO:0000259" key="8">
    <source>
        <dbReference type="SMART" id="SM01117"/>
    </source>
</evidence>
<dbReference type="GO" id="GO:0016020">
    <property type="term" value="C:membrane"/>
    <property type="evidence" value="ECO:0007669"/>
    <property type="project" value="TreeGrafter"/>
</dbReference>
<evidence type="ECO:0000256" key="6">
    <source>
        <dbReference type="ARBA" id="ARBA00038357"/>
    </source>
</evidence>
<keyword evidence="5" id="KW-0408">Iron</keyword>